<dbReference type="AlphaFoldDB" id="M4B2M1"/>
<evidence type="ECO:0000313" key="1">
    <source>
        <dbReference type="EnsemblProtists" id="HpaP800519"/>
    </source>
</evidence>
<dbReference type="EnsemblProtists" id="HpaT800519">
    <property type="protein sequence ID" value="HpaP800519"/>
    <property type="gene ID" value="HpaG800519"/>
</dbReference>
<organism evidence="1 2">
    <name type="scientific">Hyaloperonospora arabidopsidis (strain Emoy2)</name>
    <name type="common">Downy mildew agent</name>
    <name type="synonym">Peronospora arabidopsidis</name>
    <dbReference type="NCBI Taxonomy" id="559515"/>
    <lineage>
        <taxon>Eukaryota</taxon>
        <taxon>Sar</taxon>
        <taxon>Stramenopiles</taxon>
        <taxon>Oomycota</taxon>
        <taxon>Peronosporomycetes</taxon>
        <taxon>Peronosporales</taxon>
        <taxon>Peronosporaceae</taxon>
        <taxon>Hyaloperonospora</taxon>
    </lineage>
</organism>
<reference evidence="1" key="2">
    <citation type="submission" date="2015-06" db="UniProtKB">
        <authorList>
            <consortium name="EnsemblProtists"/>
        </authorList>
    </citation>
    <scope>IDENTIFICATION</scope>
    <source>
        <strain evidence="1">Emoy2</strain>
    </source>
</reference>
<proteinExistence type="predicted"/>
<evidence type="ECO:0000313" key="2">
    <source>
        <dbReference type="Proteomes" id="UP000011713"/>
    </source>
</evidence>
<dbReference type="Proteomes" id="UP000011713">
    <property type="component" value="Unassembled WGS sequence"/>
</dbReference>
<accession>M4B2M1</accession>
<name>M4B2M1_HYAAE</name>
<keyword evidence="2" id="KW-1185">Reference proteome</keyword>
<dbReference type="EMBL" id="JH598094">
    <property type="status" value="NOT_ANNOTATED_CDS"/>
    <property type="molecule type" value="Genomic_DNA"/>
</dbReference>
<dbReference type="InParanoid" id="M4B2M1"/>
<dbReference type="HOGENOM" id="CLU_2089468_0_0_1"/>
<dbReference type="VEuPathDB" id="FungiDB:HpaG800519"/>
<protein>
    <submittedName>
        <fullName evidence="1">Uncharacterized protein</fullName>
    </submittedName>
</protein>
<reference evidence="2" key="1">
    <citation type="journal article" date="2010" name="Science">
        <title>Signatures of adaptation to obligate biotrophy in the Hyaloperonospora arabidopsidis genome.</title>
        <authorList>
            <person name="Baxter L."/>
            <person name="Tripathy S."/>
            <person name="Ishaque N."/>
            <person name="Boot N."/>
            <person name="Cabral A."/>
            <person name="Kemen E."/>
            <person name="Thines M."/>
            <person name="Ah-Fong A."/>
            <person name="Anderson R."/>
            <person name="Badejoko W."/>
            <person name="Bittner-Eddy P."/>
            <person name="Boore J.L."/>
            <person name="Chibucos M.C."/>
            <person name="Coates M."/>
            <person name="Dehal P."/>
            <person name="Delehaunty K."/>
            <person name="Dong S."/>
            <person name="Downton P."/>
            <person name="Dumas B."/>
            <person name="Fabro G."/>
            <person name="Fronick C."/>
            <person name="Fuerstenberg S.I."/>
            <person name="Fulton L."/>
            <person name="Gaulin E."/>
            <person name="Govers F."/>
            <person name="Hughes L."/>
            <person name="Humphray S."/>
            <person name="Jiang R.H."/>
            <person name="Judelson H."/>
            <person name="Kamoun S."/>
            <person name="Kyung K."/>
            <person name="Meijer H."/>
            <person name="Minx P."/>
            <person name="Morris P."/>
            <person name="Nelson J."/>
            <person name="Phuntumart V."/>
            <person name="Qutob D."/>
            <person name="Rehmany A."/>
            <person name="Rougon-Cardoso A."/>
            <person name="Ryden P."/>
            <person name="Torto-Alalibo T."/>
            <person name="Studholme D."/>
            <person name="Wang Y."/>
            <person name="Win J."/>
            <person name="Wood J."/>
            <person name="Clifton S.W."/>
            <person name="Rogers J."/>
            <person name="Van den Ackerveken G."/>
            <person name="Jones J.D."/>
            <person name="McDowell J.M."/>
            <person name="Beynon J."/>
            <person name="Tyler B.M."/>
        </authorList>
    </citation>
    <scope>NUCLEOTIDE SEQUENCE [LARGE SCALE GENOMIC DNA]</scope>
    <source>
        <strain evidence="2">Emoy2</strain>
    </source>
</reference>
<sequence length="117" mass="12782">MGPAKVAAALGALGTIHVLAAPTTALRTRQRLLQALRRRGGAARVGVNVLGQARYTRGLGKATAAIVKTFNSDGFLHVGLIGKWEWLQVVVLLLRRRCSSNRWKELLQVLDDIVTTW</sequence>